<dbReference type="EMBL" id="CP019384">
    <property type="protein sequence ID" value="QAT17341.1"/>
    <property type="molecule type" value="Genomic_DNA"/>
</dbReference>
<sequence length="210" mass="23339">MAQNTKSLEFKVGIFVFLGILILSWFIFRIGDVKLTASGYNLRVMFGFANGIKIGAPVRVAGVDKGEVKEIKLTHSTDGKPAVFIRIWLEGDTQVPVDSRAWVNTLGLLGEKYLEIIPGRDYNKVLVADGLLVGEDPTSVQEVTDLAKDIALKTKDTLDALNSILTDMHEGRGTIGKLFTDDRLYADIEEMFADLKKHPWKLLYRPKGAE</sequence>
<dbReference type="AlphaFoldDB" id="A0A410P5I1"/>
<keyword evidence="1" id="KW-1133">Transmembrane helix</keyword>
<dbReference type="KEGG" id="vai:BU251_06165"/>
<name>A0A410P5I1_VELA1</name>
<dbReference type="Pfam" id="PF02470">
    <property type="entry name" value="MlaD"/>
    <property type="match status" value="1"/>
</dbReference>
<dbReference type="RefSeq" id="WP_128700162.1">
    <property type="nucleotide sequence ID" value="NZ_CP019384.1"/>
</dbReference>
<dbReference type="OrthoDB" id="9788420at2"/>
<evidence type="ECO:0000313" key="4">
    <source>
        <dbReference type="Proteomes" id="UP000287243"/>
    </source>
</evidence>
<gene>
    <name evidence="3" type="ORF">BU251_06165</name>
</gene>
<dbReference type="InterPro" id="IPR003399">
    <property type="entry name" value="Mce/MlaD"/>
</dbReference>
<keyword evidence="4" id="KW-1185">Reference proteome</keyword>
<evidence type="ECO:0000259" key="2">
    <source>
        <dbReference type="Pfam" id="PF02470"/>
    </source>
</evidence>
<dbReference type="Proteomes" id="UP000287243">
    <property type="component" value="Chromosome"/>
</dbReference>
<dbReference type="InterPro" id="IPR052336">
    <property type="entry name" value="MlaD_Phospholipid_Transporter"/>
</dbReference>
<protein>
    <submittedName>
        <fullName evidence="3">ABC-type transporter Mla maintaining outer membrane lipid asymmetry, periplasmatic component MlaD</fullName>
    </submittedName>
</protein>
<proteinExistence type="predicted"/>
<evidence type="ECO:0000256" key="1">
    <source>
        <dbReference type="SAM" id="Phobius"/>
    </source>
</evidence>
<keyword evidence="1" id="KW-0472">Membrane</keyword>
<feature type="domain" description="Mce/MlaD" evidence="2">
    <location>
        <begin position="39"/>
        <end position="119"/>
    </location>
</feature>
<accession>A0A410P5I1</accession>
<reference evidence="3 4" key="1">
    <citation type="submission" date="2017-01" db="EMBL/GenBank/DDBJ databases">
        <title>First insights into the biology of 'candidatus Vampirococcus archaeovorus'.</title>
        <authorList>
            <person name="Kizina J."/>
            <person name="Jordan S."/>
            <person name="Stueber K."/>
            <person name="Reinhardt R."/>
            <person name="Harder J."/>
        </authorList>
    </citation>
    <scope>NUCLEOTIDE SEQUENCE [LARGE SCALE GENOMIC DNA]</scope>
    <source>
        <strain evidence="3 4">LiM</strain>
    </source>
</reference>
<keyword evidence="1" id="KW-0812">Transmembrane</keyword>
<evidence type="ECO:0000313" key="3">
    <source>
        <dbReference type="EMBL" id="QAT17341.1"/>
    </source>
</evidence>
<organism evidence="3 4">
    <name type="scientific">Velamenicoccus archaeovorus</name>
    <dbReference type="NCBI Taxonomy" id="1930593"/>
    <lineage>
        <taxon>Bacteria</taxon>
        <taxon>Pseudomonadati</taxon>
        <taxon>Candidatus Omnitrophota</taxon>
        <taxon>Candidatus Velamenicoccus</taxon>
    </lineage>
</organism>
<dbReference type="PANTHER" id="PTHR33371">
    <property type="entry name" value="INTERMEMBRANE PHOSPHOLIPID TRANSPORT SYSTEM BINDING PROTEIN MLAD-RELATED"/>
    <property type="match status" value="1"/>
</dbReference>
<dbReference type="PANTHER" id="PTHR33371:SF4">
    <property type="entry name" value="INTERMEMBRANE PHOSPHOLIPID TRANSPORT SYSTEM BINDING PROTEIN MLAD"/>
    <property type="match status" value="1"/>
</dbReference>
<feature type="transmembrane region" description="Helical" evidence="1">
    <location>
        <begin position="12"/>
        <end position="28"/>
    </location>
</feature>